<gene>
    <name evidence="2" type="ORF">J4557_09200</name>
</gene>
<name>A0ABS3QVQ0_9ACTN</name>
<dbReference type="Pfam" id="PF12697">
    <property type="entry name" value="Abhydrolase_6"/>
    <property type="match status" value="1"/>
</dbReference>
<keyword evidence="3" id="KW-1185">Reference proteome</keyword>
<dbReference type="InterPro" id="IPR000792">
    <property type="entry name" value="Tscrpt_reg_LuxR_C"/>
</dbReference>
<proteinExistence type="predicted"/>
<feature type="domain" description="HTH luxR-type" evidence="1">
    <location>
        <begin position="286"/>
        <end position="351"/>
    </location>
</feature>
<dbReference type="InterPro" id="IPR029058">
    <property type="entry name" value="AB_hydrolase_fold"/>
</dbReference>
<sequence length="352" mass="38607">MDGGMVGGREPRFEIRFCAAEGGARIAYATVGDGPLLIVPPAWISHLELWWQDPAVRAFLVPLAAHRTVVLYDKPGCGLSDPWPCRQTVDTDVRVLRTVAGHLRQERFDLLGVSTAAAASLAFAVRHPERVGRLIVYGGYADGRQVASPEVRAALLGMVRAHWGLGSDVLADIFMADADADTREHFTRLQRGTATAEFACELLDQCYQACVVDELAGVVTPTLVLHRRGDRAIPYRLGRDLAARIPGARLMTLPGRGHFPWAGDSAPLVDAVLEHLGETAPGRHAPRSVDDVLTPRQRQVAALVADGLSNRQIARRLGIEERSAEGHVERIRRRLDVRSRAQVAAWWARRDT</sequence>
<dbReference type="PRINTS" id="PR00038">
    <property type="entry name" value="HTHLUXR"/>
</dbReference>
<dbReference type="InterPro" id="IPR036388">
    <property type="entry name" value="WH-like_DNA-bd_sf"/>
</dbReference>
<dbReference type="InterPro" id="IPR016032">
    <property type="entry name" value="Sig_transdc_resp-reg_C-effctor"/>
</dbReference>
<dbReference type="SUPFAM" id="SSF46894">
    <property type="entry name" value="C-terminal effector domain of the bipartite response regulators"/>
    <property type="match status" value="1"/>
</dbReference>
<comment type="caution">
    <text evidence="2">The sequence shown here is derived from an EMBL/GenBank/DDBJ whole genome shotgun (WGS) entry which is preliminary data.</text>
</comment>
<evidence type="ECO:0000259" key="1">
    <source>
        <dbReference type="PROSITE" id="PS50043"/>
    </source>
</evidence>
<dbReference type="SUPFAM" id="SSF53474">
    <property type="entry name" value="alpha/beta-Hydrolases"/>
    <property type="match status" value="1"/>
</dbReference>
<dbReference type="PROSITE" id="PS50043">
    <property type="entry name" value="HTH_LUXR_2"/>
    <property type="match status" value="1"/>
</dbReference>
<dbReference type="PRINTS" id="PR00111">
    <property type="entry name" value="ABHYDROLASE"/>
</dbReference>
<dbReference type="CDD" id="cd06170">
    <property type="entry name" value="LuxR_C_like"/>
    <property type="match status" value="1"/>
</dbReference>
<dbReference type="SMART" id="SM00421">
    <property type="entry name" value="HTH_LUXR"/>
    <property type="match status" value="1"/>
</dbReference>
<reference evidence="2 3" key="1">
    <citation type="submission" date="2021-03" db="EMBL/GenBank/DDBJ databases">
        <authorList>
            <person name="Kanchanasin P."/>
            <person name="Saeng-In P."/>
            <person name="Phongsopitanun W."/>
            <person name="Yuki M."/>
            <person name="Kudo T."/>
            <person name="Ohkuma M."/>
            <person name="Tanasupawat S."/>
        </authorList>
    </citation>
    <scope>NUCLEOTIDE SEQUENCE [LARGE SCALE GENOMIC DNA]</scope>
    <source>
        <strain evidence="2 3">L46</strain>
    </source>
</reference>
<protein>
    <submittedName>
        <fullName evidence="2">Alpha/beta fold hydrolase</fullName>
    </submittedName>
</protein>
<dbReference type="Gene3D" id="1.10.10.10">
    <property type="entry name" value="Winged helix-like DNA-binding domain superfamily/Winged helix DNA-binding domain"/>
    <property type="match status" value="1"/>
</dbReference>
<dbReference type="PANTHER" id="PTHR43433:SF8">
    <property type="entry name" value="BIFUNCTIONAL LIPASE_ADENYLATE CYCLASE LIPJ"/>
    <property type="match status" value="1"/>
</dbReference>
<dbReference type="GO" id="GO:0016787">
    <property type="term" value="F:hydrolase activity"/>
    <property type="evidence" value="ECO:0007669"/>
    <property type="project" value="UniProtKB-KW"/>
</dbReference>
<dbReference type="EMBL" id="JAGEOK010000005">
    <property type="protein sequence ID" value="MBO2437692.1"/>
    <property type="molecule type" value="Genomic_DNA"/>
</dbReference>
<evidence type="ECO:0000313" key="2">
    <source>
        <dbReference type="EMBL" id="MBO2437692.1"/>
    </source>
</evidence>
<dbReference type="InterPro" id="IPR050471">
    <property type="entry name" value="AB_hydrolase"/>
</dbReference>
<organism evidence="2 3">
    <name type="scientific">Actinomadura nitritigenes</name>
    <dbReference type="NCBI Taxonomy" id="134602"/>
    <lineage>
        <taxon>Bacteria</taxon>
        <taxon>Bacillati</taxon>
        <taxon>Actinomycetota</taxon>
        <taxon>Actinomycetes</taxon>
        <taxon>Streptosporangiales</taxon>
        <taxon>Thermomonosporaceae</taxon>
        <taxon>Actinomadura</taxon>
    </lineage>
</organism>
<dbReference type="PANTHER" id="PTHR43433">
    <property type="entry name" value="HYDROLASE, ALPHA/BETA FOLD FAMILY PROTEIN"/>
    <property type="match status" value="1"/>
</dbReference>
<accession>A0ABS3QVQ0</accession>
<dbReference type="Proteomes" id="UP000666915">
    <property type="component" value="Unassembled WGS sequence"/>
</dbReference>
<dbReference type="Pfam" id="PF00196">
    <property type="entry name" value="GerE"/>
    <property type="match status" value="1"/>
</dbReference>
<dbReference type="Gene3D" id="3.40.50.1820">
    <property type="entry name" value="alpha/beta hydrolase"/>
    <property type="match status" value="1"/>
</dbReference>
<dbReference type="RefSeq" id="WP_208266020.1">
    <property type="nucleotide sequence ID" value="NZ_BAAAGM010000026.1"/>
</dbReference>
<keyword evidence="2" id="KW-0378">Hydrolase</keyword>
<dbReference type="InterPro" id="IPR000073">
    <property type="entry name" value="AB_hydrolase_1"/>
</dbReference>
<evidence type="ECO:0000313" key="3">
    <source>
        <dbReference type="Proteomes" id="UP000666915"/>
    </source>
</evidence>